<proteinExistence type="inferred from homology"/>
<dbReference type="SUPFAM" id="SSF53822">
    <property type="entry name" value="Periplasmic binding protein-like I"/>
    <property type="match status" value="1"/>
</dbReference>
<gene>
    <name evidence="16" type="primary">LOC103065027</name>
</gene>
<dbReference type="Gene3D" id="2.10.50.30">
    <property type="entry name" value="GPCR, family 3, nine cysteines domain"/>
    <property type="match status" value="1"/>
</dbReference>
<dbReference type="FunFam" id="3.40.50.2300:FF:000024">
    <property type="entry name" value="Vomeronasal 2, receptor 73"/>
    <property type="match status" value="1"/>
</dbReference>
<evidence type="ECO:0000259" key="14">
    <source>
        <dbReference type="PROSITE" id="PS50259"/>
    </source>
</evidence>
<name>A0A9F5J8A4_PYTBI</name>
<keyword evidence="5 13" id="KW-0732">Signal</keyword>
<keyword evidence="6 12" id="KW-1133">Transmembrane helix</keyword>
<dbReference type="Pfam" id="PF01094">
    <property type="entry name" value="ANF_receptor"/>
    <property type="match status" value="1"/>
</dbReference>
<dbReference type="InterPro" id="IPR000337">
    <property type="entry name" value="GPCR_3"/>
</dbReference>
<evidence type="ECO:0000256" key="12">
    <source>
        <dbReference type="SAM" id="Phobius"/>
    </source>
</evidence>
<feature type="chain" id="PRO_5039924572" evidence="13">
    <location>
        <begin position="17"/>
        <end position="834"/>
    </location>
</feature>
<feature type="transmembrane region" description="Helical" evidence="12">
    <location>
        <begin position="728"/>
        <end position="751"/>
    </location>
</feature>
<comment type="subcellular location">
    <subcellularLocation>
        <location evidence="1">Cell membrane</location>
        <topology evidence="1">Multi-pass membrane protein</topology>
    </subcellularLocation>
</comment>
<dbReference type="OMA" id="TISCSKW"/>
<feature type="transmembrane region" description="Helical" evidence="12">
    <location>
        <begin position="569"/>
        <end position="592"/>
    </location>
</feature>
<keyword evidence="9" id="KW-0675">Receptor</keyword>
<dbReference type="PROSITE" id="PS50259">
    <property type="entry name" value="G_PROTEIN_RECEP_F3_4"/>
    <property type="match status" value="1"/>
</dbReference>
<keyword evidence="7" id="KW-0297">G-protein coupled receptor</keyword>
<dbReference type="CDD" id="cd15283">
    <property type="entry name" value="7tmC_V2R_pheromone"/>
    <property type="match status" value="1"/>
</dbReference>
<dbReference type="OrthoDB" id="5984008at2759"/>
<feature type="transmembrane region" description="Helical" evidence="12">
    <location>
        <begin position="684"/>
        <end position="702"/>
    </location>
</feature>
<dbReference type="InterPro" id="IPR000068">
    <property type="entry name" value="GPCR_3_Ca_sens_rcpt-rel"/>
</dbReference>
<comment type="similarity">
    <text evidence="2">Belongs to the G-protein coupled receptor 3 family.</text>
</comment>
<feature type="transmembrane region" description="Helical" evidence="12">
    <location>
        <begin position="789"/>
        <end position="811"/>
    </location>
</feature>
<organism evidence="15 16">
    <name type="scientific">Python bivittatus</name>
    <name type="common">Burmese python</name>
    <name type="synonym">Python molurus bivittatus</name>
    <dbReference type="NCBI Taxonomy" id="176946"/>
    <lineage>
        <taxon>Eukaryota</taxon>
        <taxon>Metazoa</taxon>
        <taxon>Chordata</taxon>
        <taxon>Craniata</taxon>
        <taxon>Vertebrata</taxon>
        <taxon>Euteleostomi</taxon>
        <taxon>Lepidosauria</taxon>
        <taxon>Squamata</taxon>
        <taxon>Bifurcata</taxon>
        <taxon>Unidentata</taxon>
        <taxon>Episquamata</taxon>
        <taxon>Toxicofera</taxon>
        <taxon>Serpentes</taxon>
        <taxon>Henophidia</taxon>
        <taxon>Pythonidae</taxon>
        <taxon>Python</taxon>
    </lineage>
</organism>
<protein>
    <submittedName>
        <fullName evidence="16">Vomeronasal type-2 receptor 26-like</fullName>
    </submittedName>
</protein>
<dbReference type="Proteomes" id="UP000695026">
    <property type="component" value="Unplaced"/>
</dbReference>
<keyword evidence="10" id="KW-0325">Glycoprotein</keyword>
<dbReference type="InterPro" id="IPR011500">
    <property type="entry name" value="GPCR_3_9-Cys_dom"/>
</dbReference>
<feature type="transmembrane region" description="Helical" evidence="12">
    <location>
        <begin position="763"/>
        <end position="783"/>
    </location>
</feature>
<dbReference type="PANTHER" id="PTHR24061:SF599">
    <property type="entry name" value="G-PROTEIN COUPLED RECEPTORS FAMILY 3 PROFILE DOMAIN-CONTAINING PROTEIN"/>
    <property type="match status" value="1"/>
</dbReference>
<dbReference type="GO" id="GO:0004930">
    <property type="term" value="F:G protein-coupled receptor activity"/>
    <property type="evidence" value="ECO:0007669"/>
    <property type="project" value="UniProtKB-KW"/>
</dbReference>
<keyword evidence="3" id="KW-1003">Cell membrane</keyword>
<dbReference type="PROSITE" id="PS00981">
    <property type="entry name" value="G_PROTEIN_RECEP_F3_3"/>
    <property type="match status" value="1"/>
</dbReference>
<dbReference type="KEGG" id="pbi:103065027"/>
<evidence type="ECO:0000256" key="11">
    <source>
        <dbReference type="ARBA" id="ARBA00023224"/>
    </source>
</evidence>
<feature type="transmembrane region" description="Helical" evidence="12">
    <location>
        <begin position="639"/>
        <end position="663"/>
    </location>
</feature>
<evidence type="ECO:0000256" key="8">
    <source>
        <dbReference type="ARBA" id="ARBA00023136"/>
    </source>
</evidence>
<dbReference type="InterPro" id="IPR038550">
    <property type="entry name" value="GPCR_3_9-Cys_sf"/>
</dbReference>
<dbReference type="PRINTS" id="PR00248">
    <property type="entry name" value="GPCRMGR"/>
</dbReference>
<dbReference type="GeneID" id="103065027"/>
<dbReference type="InterPro" id="IPR017979">
    <property type="entry name" value="GPCR_3_CS"/>
</dbReference>
<keyword evidence="4 12" id="KW-0812">Transmembrane</keyword>
<evidence type="ECO:0000256" key="1">
    <source>
        <dbReference type="ARBA" id="ARBA00004651"/>
    </source>
</evidence>
<evidence type="ECO:0000256" key="4">
    <source>
        <dbReference type="ARBA" id="ARBA00022692"/>
    </source>
</evidence>
<evidence type="ECO:0000256" key="2">
    <source>
        <dbReference type="ARBA" id="ARBA00007242"/>
    </source>
</evidence>
<evidence type="ECO:0000256" key="5">
    <source>
        <dbReference type="ARBA" id="ARBA00022729"/>
    </source>
</evidence>
<dbReference type="Pfam" id="PF00003">
    <property type="entry name" value="7tm_3"/>
    <property type="match status" value="1"/>
</dbReference>
<dbReference type="PRINTS" id="PR01535">
    <property type="entry name" value="VOMERONASL2R"/>
</dbReference>
<dbReference type="InterPro" id="IPR001828">
    <property type="entry name" value="ANF_lig-bd_rcpt"/>
</dbReference>
<evidence type="ECO:0000256" key="6">
    <source>
        <dbReference type="ARBA" id="ARBA00022989"/>
    </source>
</evidence>
<feature type="transmembrane region" description="Helical" evidence="12">
    <location>
        <begin position="607"/>
        <end position="627"/>
    </location>
</feature>
<evidence type="ECO:0000256" key="10">
    <source>
        <dbReference type="ARBA" id="ARBA00023180"/>
    </source>
</evidence>
<dbReference type="InterPro" id="IPR017978">
    <property type="entry name" value="GPCR_3_C"/>
</dbReference>
<dbReference type="Gene3D" id="3.40.50.2300">
    <property type="match status" value="2"/>
</dbReference>
<dbReference type="PANTHER" id="PTHR24061">
    <property type="entry name" value="CALCIUM-SENSING RECEPTOR-RELATED"/>
    <property type="match status" value="1"/>
</dbReference>
<feature type="signal peptide" evidence="13">
    <location>
        <begin position="1"/>
        <end position="16"/>
    </location>
</feature>
<dbReference type="GO" id="GO:0005886">
    <property type="term" value="C:plasma membrane"/>
    <property type="evidence" value="ECO:0007669"/>
    <property type="project" value="UniProtKB-SubCell"/>
</dbReference>
<dbReference type="InterPro" id="IPR028082">
    <property type="entry name" value="Peripla_BP_I"/>
</dbReference>
<evidence type="ECO:0000313" key="15">
    <source>
        <dbReference type="Proteomes" id="UP000695026"/>
    </source>
</evidence>
<evidence type="ECO:0000256" key="13">
    <source>
        <dbReference type="SAM" id="SignalP"/>
    </source>
</evidence>
<evidence type="ECO:0000313" key="16">
    <source>
        <dbReference type="RefSeq" id="XP_025029538.1"/>
    </source>
</evidence>
<keyword evidence="15" id="KW-1185">Reference proteome</keyword>
<dbReference type="Pfam" id="PF07562">
    <property type="entry name" value="NCD3G"/>
    <property type="match status" value="1"/>
</dbReference>
<dbReference type="InterPro" id="IPR004073">
    <property type="entry name" value="GPCR_3_vmron_rcpt_2"/>
</dbReference>
<evidence type="ECO:0000256" key="3">
    <source>
        <dbReference type="ARBA" id="ARBA00022475"/>
    </source>
</evidence>
<keyword evidence="11" id="KW-0807">Transducer</keyword>
<evidence type="ECO:0000256" key="7">
    <source>
        <dbReference type="ARBA" id="ARBA00023040"/>
    </source>
</evidence>
<dbReference type="AlphaFoldDB" id="A0A9F5J8A4"/>
<sequence>MVIFMVFLLLPQTVCLLSNMKCHVGEPLPILHKYIKSGNFITGGIMSQVYIPSEQITFIRHPSQDLNTEVIHFSASWTLHASLELLSLQGFIPNYKCDIQKNLVAVIGGPSANIFLHMALILCLYKIPQMAYGSAAVVNNKMQSGVFYQMFPKGDYQYKGILQLLLHFHWIWIDVITLDDDNTETFVQNVLPSYSKKGICFEFVRKLPQLTYLTGFHQMIEEGFETLNILMEKTTNILFIHGEIHTIMVLRLLLHLSTFGDRPIEIKNKVWIMTAQMDFTSLPLQRNSGIYFLHGAMSFAVQSKEVLGFQQFVQIRNPVSEQEDGFIRAFWEQAFLCSFPTSGKGQQNEKMCMGKEKLESLPESVYEMSMTGHSYSIYNAVYTVAHALHDMLSSTLQDRTMMVKGRRKNLNQYSWQLHHFLRGISFNNSAAEKVSFDQNGEIVAGFDIINWITFPNQSFQRIKVGKIDPKAPSDQMFSICEDALIWPNGFNQALPLSVCNENCYPGSVKRKKEGKPFCCYDCFPCPEGQISNQTDMDICFQCPEDQYLNPEHSLCIPKTTSFLSYGEPLGSGLVILASSFSLITVIVLWIFLKHQDTPIVKANNQNLSYILLVALLLSFLCVFLFLGQPKKITCLLRQTAFGIIFSVAVSSVLAKTILVVLAFMATKPGSGVRKWLGKRMVTSIIVCCSFIQVTICIIWLSISPPFPDFDMQTMATEIVLGCNEGSVFMFYCVLGFMGSLAVMSFTVAFLARKLPDSFNEAKFITFSMLVFCSVWLSFIPTYLSTKGKYMVAVEIFSIIASSFGLLGCIFFPKCYIILIRPEVNNKTLLRRGKN</sequence>
<keyword evidence="8 12" id="KW-0472">Membrane</keyword>
<accession>A0A9F5J8A4</accession>
<reference evidence="16" key="1">
    <citation type="submission" date="2025-08" db="UniProtKB">
        <authorList>
            <consortium name="RefSeq"/>
        </authorList>
    </citation>
    <scope>IDENTIFICATION</scope>
    <source>
        <tissue evidence="16">Liver</tissue>
    </source>
</reference>
<evidence type="ECO:0000256" key="9">
    <source>
        <dbReference type="ARBA" id="ARBA00023170"/>
    </source>
</evidence>
<dbReference type="FunFam" id="2.10.50.30:FF:000002">
    <property type="entry name" value="Vomeronasal 2 receptor, h1"/>
    <property type="match status" value="1"/>
</dbReference>
<feature type="domain" description="G-protein coupled receptors family 3 profile" evidence="14">
    <location>
        <begin position="569"/>
        <end position="833"/>
    </location>
</feature>
<dbReference type="RefSeq" id="XP_025029538.1">
    <property type="nucleotide sequence ID" value="XM_025173770.1"/>
</dbReference>